<sequence length="671" mass="74741">MAYSSSIHEILRLGDISLQVYRQCRDSPGQYKHLANDARQLHSIWIDLCDLIKQYKVPAEAKSELIERGFQCRDVLSDVEATIRKYNGKSLKSKREWDKQSWDDQGGRGLQLKLNACTIELSSFHCSLILSAQAKIQDALSLLITDYLSSNTSGTTTSMLEAAVEAANGRDEVTWQQLIRDLEGLGITEAVASENRPVVVERLERVMNGDLVDDDSSDQSSTRQLSIHGSSSVPTIPAMRRTELDAGAAGPSNWTGQGSSLAPITTYPTEQTAALEPPPYEDLSNPAIFSMAQTAVEAWNTRNWPVAMAAIEEIIQAVQSGGTVEVDGGGRSQPDMRLLQHLMGVAASYEGELETAKKWFEMVLDRPYTKSIDLDEAECAAARWLGDTCIMLDEPKNGIFAWAMSFTGQPGGTKSLIGAKICGELKTFDVQIQTVRTLLASLERQNKDPTTIFKTASLGAKIHAISYAYKKMEKVLSEYGSAYKRHGKDVNIKQDYLLRPMTGLEWPIPWDPLFSASKTATFIRTYRDCRMNRTFSNNPSKNPDDASHSMKSMPYTTKRDLAWLTATIRAYLEQHNMPFLVMSDHFTVTLDQSIKGVFFREHINIDFKKVSMRTAYGFRITDTESQTRAFMFGEEEEQRRQRQNDALTEKLILHVAAADRESGTSAAGGAG</sequence>
<feature type="compositionally biased region" description="Polar residues" evidence="1">
    <location>
        <begin position="222"/>
        <end position="234"/>
    </location>
</feature>
<keyword evidence="3" id="KW-1185">Reference proteome</keyword>
<dbReference type="AlphaFoldDB" id="A0A6A6VZV6"/>
<dbReference type="RefSeq" id="XP_033598236.1">
    <property type="nucleotide sequence ID" value="XM_033744524.1"/>
</dbReference>
<accession>A0A6A6VZV6</accession>
<dbReference type="EMBL" id="ML996577">
    <property type="protein sequence ID" value="KAF2755785.1"/>
    <property type="molecule type" value="Genomic_DNA"/>
</dbReference>
<organism evidence="2 3">
    <name type="scientific">Pseudovirgaria hyperparasitica</name>
    <dbReference type="NCBI Taxonomy" id="470096"/>
    <lineage>
        <taxon>Eukaryota</taxon>
        <taxon>Fungi</taxon>
        <taxon>Dikarya</taxon>
        <taxon>Ascomycota</taxon>
        <taxon>Pezizomycotina</taxon>
        <taxon>Dothideomycetes</taxon>
        <taxon>Dothideomycetes incertae sedis</taxon>
        <taxon>Acrospermales</taxon>
        <taxon>Acrospermaceae</taxon>
        <taxon>Pseudovirgaria</taxon>
    </lineage>
</organism>
<evidence type="ECO:0000256" key="1">
    <source>
        <dbReference type="SAM" id="MobiDB-lite"/>
    </source>
</evidence>
<protein>
    <submittedName>
        <fullName evidence="2">Uncharacterized protein</fullName>
    </submittedName>
</protein>
<feature type="region of interest" description="Disordered" evidence="1">
    <location>
        <begin position="210"/>
        <end position="237"/>
    </location>
</feature>
<reference evidence="2" key="1">
    <citation type="journal article" date="2020" name="Stud. Mycol.">
        <title>101 Dothideomycetes genomes: a test case for predicting lifestyles and emergence of pathogens.</title>
        <authorList>
            <person name="Haridas S."/>
            <person name="Albert R."/>
            <person name="Binder M."/>
            <person name="Bloem J."/>
            <person name="Labutti K."/>
            <person name="Salamov A."/>
            <person name="Andreopoulos B."/>
            <person name="Baker S."/>
            <person name="Barry K."/>
            <person name="Bills G."/>
            <person name="Bluhm B."/>
            <person name="Cannon C."/>
            <person name="Castanera R."/>
            <person name="Culley D."/>
            <person name="Daum C."/>
            <person name="Ezra D."/>
            <person name="Gonzalez J."/>
            <person name="Henrissat B."/>
            <person name="Kuo A."/>
            <person name="Liang C."/>
            <person name="Lipzen A."/>
            <person name="Lutzoni F."/>
            <person name="Magnuson J."/>
            <person name="Mondo S."/>
            <person name="Nolan M."/>
            <person name="Ohm R."/>
            <person name="Pangilinan J."/>
            <person name="Park H.-J."/>
            <person name="Ramirez L."/>
            <person name="Alfaro M."/>
            <person name="Sun H."/>
            <person name="Tritt A."/>
            <person name="Yoshinaga Y."/>
            <person name="Zwiers L.-H."/>
            <person name="Turgeon B."/>
            <person name="Goodwin S."/>
            <person name="Spatafora J."/>
            <person name="Crous P."/>
            <person name="Grigoriev I."/>
        </authorList>
    </citation>
    <scope>NUCLEOTIDE SEQUENCE</scope>
    <source>
        <strain evidence="2">CBS 121739</strain>
    </source>
</reference>
<dbReference type="OrthoDB" id="7464126at2759"/>
<evidence type="ECO:0000313" key="3">
    <source>
        <dbReference type="Proteomes" id="UP000799437"/>
    </source>
</evidence>
<name>A0A6A6VZV6_9PEZI</name>
<gene>
    <name evidence="2" type="ORF">EJ05DRAFT_478745</name>
</gene>
<evidence type="ECO:0000313" key="2">
    <source>
        <dbReference type="EMBL" id="KAF2755785.1"/>
    </source>
</evidence>
<dbReference type="GeneID" id="54485578"/>
<proteinExistence type="predicted"/>
<dbReference type="Proteomes" id="UP000799437">
    <property type="component" value="Unassembled WGS sequence"/>
</dbReference>